<reference evidence="4" key="1">
    <citation type="journal article" date="2019" name="Int. J. Syst. Evol. Microbiol.">
        <title>The Global Catalogue of Microorganisms (GCM) 10K type strain sequencing project: providing services to taxonomists for standard genome sequencing and annotation.</title>
        <authorList>
            <consortium name="The Broad Institute Genomics Platform"/>
            <consortium name="The Broad Institute Genome Sequencing Center for Infectious Disease"/>
            <person name="Wu L."/>
            <person name="Ma J."/>
        </authorList>
    </citation>
    <scope>NUCLEOTIDE SEQUENCE [LARGE SCALE GENOMIC DNA]</scope>
    <source>
        <strain evidence="4">KCTC 52640</strain>
    </source>
</reference>
<evidence type="ECO:0000256" key="2">
    <source>
        <dbReference type="SAM" id="SignalP"/>
    </source>
</evidence>
<evidence type="ECO:0000313" key="3">
    <source>
        <dbReference type="EMBL" id="MFC3106347.1"/>
    </source>
</evidence>
<keyword evidence="2" id="KW-0732">Signal</keyword>
<feature type="compositionally biased region" description="Basic and acidic residues" evidence="1">
    <location>
        <begin position="43"/>
        <end position="61"/>
    </location>
</feature>
<sequence>MYYLKRNSLFNTLIGAAAMALVSVTATAAQTNTGGAMSTDSSRSGERLSDQGMNPHRDAHSEAVGSDTHAEGLEPGAGSVDSATKGHPMSDHGMAHVRGETEGTMGSDDFDGNNDRPDPQSLSVDSAANGDKSSNYGMEATKPYSDNVNVDPQSHMHAGPHPEK</sequence>
<dbReference type="RefSeq" id="WP_380692007.1">
    <property type="nucleotide sequence ID" value="NZ_JBHRSS010000015.1"/>
</dbReference>
<dbReference type="Proteomes" id="UP001595462">
    <property type="component" value="Unassembled WGS sequence"/>
</dbReference>
<feature type="compositionally biased region" description="Basic and acidic residues" evidence="1">
    <location>
        <begin position="88"/>
        <end position="101"/>
    </location>
</feature>
<comment type="caution">
    <text evidence="3">The sequence shown here is derived from an EMBL/GenBank/DDBJ whole genome shotgun (WGS) entry which is preliminary data.</text>
</comment>
<accession>A0ABV7EXR8</accession>
<dbReference type="EMBL" id="JBHRSS010000015">
    <property type="protein sequence ID" value="MFC3106347.1"/>
    <property type="molecule type" value="Genomic_DNA"/>
</dbReference>
<organism evidence="3 4">
    <name type="scientific">Salinisphaera aquimarina</name>
    <dbReference type="NCBI Taxonomy" id="2094031"/>
    <lineage>
        <taxon>Bacteria</taxon>
        <taxon>Pseudomonadati</taxon>
        <taxon>Pseudomonadota</taxon>
        <taxon>Gammaproteobacteria</taxon>
        <taxon>Salinisphaerales</taxon>
        <taxon>Salinisphaeraceae</taxon>
        <taxon>Salinisphaera</taxon>
    </lineage>
</organism>
<evidence type="ECO:0000256" key="1">
    <source>
        <dbReference type="SAM" id="MobiDB-lite"/>
    </source>
</evidence>
<keyword evidence="4" id="KW-1185">Reference proteome</keyword>
<evidence type="ECO:0000313" key="4">
    <source>
        <dbReference type="Proteomes" id="UP001595462"/>
    </source>
</evidence>
<protein>
    <submittedName>
        <fullName evidence="3">UbiA family prenyltransferase</fullName>
    </submittedName>
</protein>
<feature type="chain" id="PRO_5046005462" evidence="2">
    <location>
        <begin position="29"/>
        <end position="164"/>
    </location>
</feature>
<gene>
    <name evidence="3" type="ORF">ACFOSU_20935</name>
</gene>
<feature type="compositionally biased region" description="Polar residues" evidence="1">
    <location>
        <begin position="120"/>
        <end position="136"/>
    </location>
</feature>
<proteinExistence type="predicted"/>
<feature type="signal peptide" evidence="2">
    <location>
        <begin position="1"/>
        <end position="28"/>
    </location>
</feature>
<feature type="region of interest" description="Disordered" evidence="1">
    <location>
        <begin position="31"/>
        <end position="164"/>
    </location>
</feature>
<name>A0ABV7EXR8_9GAMM</name>